<name>A0A365PEE9_9ACTN</name>
<evidence type="ECO:0008006" key="3">
    <source>
        <dbReference type="Google" id="ProtNLM"/>
    </source>
</evidence>
<dbReference type="AlphaFoldDB" id="A0A365PEE9"/>
<evidence type="ECO:0000313" key="2">
    <source>
        <dbReference type="Proteomes" id="UP000252187"/>
    </source>
</evidence>
<dbReference type="SUPFAM" id="SSF109854">
    <property type="entry name" value="DinB/YfiT-like putative metalloenzymes"/>
    <property type="match status" value="1"/>
</dbReference>
<dbReference type="EMBL" id="QNTT01000001">
    <property type="protein sequence ID" value="RBA41130.1"/>
    <property type="molecule type" value="Genomic_DNA"/>
</dbReference>
<sequence length="185" mass="19468">MLPQGLRAQPVVNVDPAVNVDAARRILADELLPTIRAAVADLSGDGPDTLVHSRPTDEGSEWPTNSAAALVHHLCGVLASWGAACLGGEDIVRDRDAEFAFTGPVGPELDRLGALIDRLPGWVAAAVERGDLATPAGTTVDVDAARRAGTFTPEWVVGHILHEVAAHTGQLQVTRDVLLSRGRSR</sequence>
<reference evidence="1 2" key="1">
    <citation type="submission" date="2018-06" db="EMBL/GenBank/DDBJ databases">
        <title>Whole genome sequencing of four bacterial strains from South Shetland trench revealing bio-synthetic gene clusters.</title>
        <authorList>
            <person name="Abdel-Mageed W.M."/>
            <person name="Lehri B."/>
            <person name="Jarmusch S.A."/>
            <person name="Miranda K."/>
            <person name="Goodfellow M."/>
            <person name="Jaspars M."/>
            <person name="Karlyshev A.V."/>
        </authorList>
    </citation>
    <scope>NUCLEOTIDE SEQUENCE [LARGE SCALE GENOMIC DNA]</scope>
    <source>
        <strain evidence="1 2">SST1</strain>
    </source>
</reference>
<dbReference type="InterPro" id="IPR034660">
    <property type="entry name" value="DinB/YfiT-like"/>
</dbReference>
<proteinExistence type="predicted"/>
<gene>
    <name evidence="1" type="ORF">DQ226_00695</name>
</gene>
<accession>A0A365PEE9</accession>
<comment type="caution">
    <text evidence="1">The sequence shown here is derived from an EMBL/GenBank/DDBJ whole genome shotgun (WGS) entry which is preliminary data.</text>
</comment>
<dbReference type="Proteomes" id="UP000252187">
    <property type="component" value="Unassembled WGS sequence"/>
</dbReference>
<dbReference type="Pfam" id="PF04978">
    <property type="entry name" value="MST"/>
    <property type="match status" value="1"/>
</dbReference>
<dbReference type="InterPro" id="IPR007061">
    <property type="entry name" value="MST-like"/>
</dbReference>
<dbReference type="Gene3D" id="1.20.120.450">
    <property type="entry name" value="dinb family like domain"/>
    <property type="match status" value="1"/>
</dbReference>
<evidence type="ECO:0000313" key="1">
    <source>
        <dbReference type="EMBL" id="RBA41130.1"/>
    </source>
</evidence>
<protein>
    <recommendedName>
        <fullName evidence="3">DUF664 domain-containing protein</fullName>
    </recommendedName>
</protein>
<organism evidence="1 2">
    <name type="scientific">Dietzia maris</name>
    <dbReference type="NCBI Taxonomy" id="37915"/>
    <lineage>
        <taxon>Bacteria</taxon>
        <taxon>Bacillati</taxon>
        <taxon>Actinomycetota</taxon>
        <taxon>Actinomycetes</taxon>
        <taxon>Mycobacteriales</taxon>
        <taxon>Dietziaceae</taxon>
        <taxon>Dietzia</taxon>
    </lineage>
</organism>